<keyword evidence="1" id="KW-0732">Signal</keyword>
<evidence type="ECO:0000313" key="3">
    <source>
        <dbReference type="Proteomes" id="UP000279236"/>
    </source>
</evidence>
<comment type="caution">
    <text evidence="2">The sequence shown here is derived from an EMBL/GenBank/DDBJ whole genome shotgun (WGS) entry which is preliminary data.</text>
</comment>
<feature type="chain" id="PRO_5019304265" evidence="1">
    <location>
        <begin position="24"/>
        <end position="196"/>
    </location>
</feature>
<proteinExistence type="predicted"/>
<accession>A0A427XGH2</accession>
<dbReference type="GeneID" id="39586995"/>
<feature type="signal peptide" evidence="1">
    <location>
        <begin position="1"/>
        <end position="23"/>
    </location>
</feature>
<organism evidence="2 3">
    <name type="scientific">Apiotrichum porosum</name>
    <dbReference type="NCBI Taxonomy" id="105984"/>
    <lineage>
        <taxon>Eukaryota</taxon>
        <taxon>Fungi</taxon>
        <taxon>Dikarya</taxon>
        <taxon>Basidiomycota</taxon>
        <taxon>Agaricomycotina</taxon>
        <taxon>Tremellomycetes</taxon>
        <taxon>Trichosporonales</taxon>
        <taxon>Trichosporonaceae</taxon>
        <taxon>Apiotrichum</taxon>
    </lineage>
</organism>
<evidence type="ECO:0000313" key="2">
    <source>
        <dbReference type="EMBL" id="RSH78001.1"/>
    </source>
</evidence>
<evidence type="ECO:0000256" key="1">
    <source>
        <dbReference type="SAM" id="SignalP"/>
    </source>
</evidence>
<dbReference type="AlphaFoldDB" id="A0A427XGH2"/>
<gene>
    <name evidence="2" type="ORF">EHS24_002452</name>
</gene>
<dbReference type="EMBL" id="RSCE01000013">
    <property type="protein sequence ID" value="RSH78001.1"/>
    <property type="molecule type" value="Genomic_DNA"/>
</dbReference>
<reference evidence="2 3" key="1">
    <citation type="submission" date="2018-11" db="EMBL/GenBank/DDBJ databases">
        <title>Genome sequence of Apiotrichum porosum DSM 27194.</title>
        <authorList>
            <person name="Aliyu H."/>
            <person name="Gorte O."/>
            <person name="Ochsenreither K."/>
        </authorList>
    </citation>
    <scope>NUCLEOTIDE SEQUENCE [LARGE SCALE GENOMIC DNA]</scope>
    <source>
        <strain evidence="2 3">DSM 27194</strain>
    </source>
</reference>
<sequence length="196" mass="20822">MVKLPTSFLGVLLLSLGVDSVIAVPANGTLPVNNVTAPAIEYPLKNPPKITVPSSKSWWVLDDMNFTTTAGEVGTAHNNVNWTWTKDASNPPTLGLVWFVLRNADTSVLASPTGFAGLSDFRQDDANGHVNIGFTINGSEFPAAPNYTIQFVRESNWSMVFAESEQFEIKPVGSALPPGLPAPSSALTHTNGVVAS</sequence>
<dbReference type="RefSeq" id="XP_028473148.1">
    <property type="nucleotide sequence ID" value="XM_028618192.1"/>
</dbReference>
<protein>
    <submittedName>
        <fullName evidence="2">Uncharacterized protein</fullName>
    </submittedName>
</protein>
<dbReference type="OrthoDB" id="2576580at2759"/>
<name>A0A427XGH2_9TREE</name>
<dbReference type="Proteomes" id="UP000279236">
    <property type="component" value="Unassembled WGS sequence"/>
</dbReference>
<keyword evidence="3" id="KW-1185">Reference proteome</keyword>